<sequence length="241" mass="27486">MHTDKDNESTTPSTADLSFLQLSDSFFPTGLYTTSNGLELLFYDKNRKLTYGEISDFIKAYLVQQIGPTDCCVVGNVYDSIQKKDFMSLLELDNTYYFMRLVDETRSASTRSGIQFLRCVSAFIHNDEYLDFYSKNIKSGHAKGVYPLSYALGCNSMKITKERAGLMLLYGFVVSVIGASLRLGILQHIEGQMLIDEMKPVILSTVKKNINRPLDSMWQFIPQLDIIQMHHEQMDSKMFIT</sequence>
<keyword evidence="1" id="KW-0996">Nickel insertion</keyword>
<gene>
    <name evidence="4" type="primary">ureF</name>
    <name evidence="4" type="ORF">NARC_70161</name>
</gene>
<keyword evidence="2" id="KW-0143">Chaperone</keyword>
<dbReference type="PIRSF" id="PIRSF009467">
    <property type="entry name" value="Ureas_acces_UreF"/>
    <property type="match status" value="1"/>
</dbReference>
<comment type="caution">
    <text evidence="4">The sequence shown here is derived from an EMBL/GenBank/DDBJ whole genome shotgun (WGS) entry which is preliminary data.</text>
</comment>
<keyword evidence="3" id="KW-0472">Membrane</keyword>
<reference evidence="4 5" key="1">
    <citation type="journal article" date="2019" name="Front. Microbiol.">
        <title>Ammonia Oxidation by the Arctic Terrestrial Thaumarchaeote Candidatus Nitrosocosmicus arcticus Is Stimulated by Increasing Temperatures.</title>
        <authorList>
            <person name="Alves R.J.E."/>
            <person name="Kerou M."/>
            <person name="Zappe A."/>
            <person name="Bittner R."/>
            <person name="Abby S.S."/>
            <person name="Schmidt H.A."/>
            <person name="Pfeifer K."/>
            <person name="Schleper C."/>
        </authorList>
    </citation>
    <scope>NUCLEOTIDE SEQUENCE [LARGE SCALE GENOMIC DNA]</scope>
    <source>
        <strain evidence="4 5">Kfb</strain>
    </source>
</reference>
<dbReference type="EMBL" id="VOAH01000007">
    <property type="protein sequence ID" value="TVP40579.1"/>
    <property type="molecule type" value="Genomic_DNA"/>
</dbReference>
<dbReference type="HAMAP" id="MF_01385">
    <property type="entry name" value="UreF"/>
    <property type="match status" value="1"/>
</dbReference>
<keyword evidence="5" id="KW-1185">Reference proteome</keyword>
<dbReference type="PANTHER" id="PTHR33620">
    <property type="entry name" value="UREASE ACCESSORY PROTEIN F"/>
    <property type="match status" value="1"/>
</dbReference>
<dbReference type="InterPro" id="IPR002639">
    <property type="entry name" value="UreF"/>
</dbReference>
<evidence type="ECO:0000256" key="2">
    <source>
        <dbReference type="ARBA" id="ARBA00023186"/>
    </source>
</evidence>
<accession>A0A557SVD9</accession>
<dbReference type="Proteomes" id="UP000315289">
    <property type="component" value="Unassembled WGS sequence"/>
</dbReference>
<dbReference type="PANTHER" id="PTHR33620:SF1">
    <property type="entry name" value="UREASE ACCESSORY PROTEIN F"/>
    <property type="match status" value="1"/>
</dbReference>
<keyword evidence="3" id="KW-0812">Transmembrane</keyword>
<feature type="transmembrane region" description="Helical" evidence="3">
    <location>
        <begin position="164"/>
        <end position="185"/>
    </location>
</feature>
<evidence type="ECO:0000256" key="3">
    <source>
        <dbReference type="SAM" id="Phobius"/>
    </source>
</evidence>
<dbReference type="Gene3D" id="1.10.4190.10">
    <property type="entry name" value="Urease accessory protein UreF"/>
    <property type="match status" value="1"/>
</dbReference>
<dbReference type="Pfam" id="PF01730">
    <property type="entry name" value="UreF"/>
    <property type="match status" value="1"/>
</dbReference>
<protein>
    <submittedName>
        <fullName evidence="4">Putative urease accessory protein ureF</fullName>
    </submittedName>
</protein>
<evidence type="ECO:0000313" key="4">
    <source>
        <dbReference type="EMBL" id="TVP40579.1"/>
    </source>
</evidence>
<keyword evidence="3" id="KW-1133">Transmembrane helix</keyword>
<dbReference type="RefSeq" id="WP_144731210.1">
    <property type="nucleotide sequence ID" value="NZ_ML675583.1"/>
</dbReference>
<dbReference type="InterPro" id="IPR038277">
    <property type="entry name" value="UreF_sf"/>
</dbReference>
<proteinExistence type="inferred from homology"/>
<evidence type="ECO:0000256" key="1">
    <source>
        <dbReference type="ARBA" id="ARBA00022988"/>
    </source>
</evidence>
<dbReference type="AlphaFoldDB" id="A0A557SVD9"/>
<evidence type="ECO:0000313" key="5">
    <source>
        <dbReference type="Proteomes" id="UP000315289"/>
    </source>
</evidence>
<organism evidence="4 5">
    <name type="scientific">Candidatus Nitrosocosmicus arcticus</name>
    <dbReference type="NCBI Taxonomy" id="2035267"/>
    <lineage>
        <taxon>Archaea</taxon>
        <taxon>Nitrososphaerota</taxon>
        <taxon>Nitrososphaeria</taxon>
        <taxon>Nitrososphaerales</taxon>
        <taxon>Nitrososphaeraceae</taxon>
        <taxon>Candidatus Nitrosocosmicus</taxon>
    </lineage>
</organism>
<dbReference type="GO" id="GO:0016151">
    <property type="term" value="F:nickel cation binding"/>
    <property type="evidence" value="ECO:0007669"/>
    <property type="project" value="InterPro"/>
</dbReference>
<dbReference type="OrthoDB" id="1740at2157"/>
<name>A0A557SVD9_9ARCH</name>